<protein>
    <recommendedName>
        <fullName evidence="3">Sulfotransferase domain-containing protein</fullName>
    </recommendedName>
</protein>
<evidence type="ECO:0008006" key="3">
    <source>
        <dbReference type="Google" id="ProtNLM"/>
    </source>
</evidence>
<comment type="caution">
    <text evidence="1">The sequence shown here is derived from an EMBL/GenBank/DDBJ whole genome shotgun (WGS) entry which is preliminary data.</text>
</comment>
<reference evidence="1 2" key="1">
    <citation type="submission" date="2018-03" db="EMBL/GenBank/DDBJ databases">
        <authorList>
            <person name="Keele B.F."/>
        </authorList>
    </citation>
    <scope>NUCLEOTIDE SEQUENCE [LARGE SCALE GENOMIC DNA]</scope>
    <source>
        <strain evidence="1 2">AU19729</strain>
    </source>
</reference>
<proteinExistence type="predicted"/>
<accession>A0A2S9MX14</accession>
<name>A0A2S9MX14_9BURK</name>
<dbReference type="Proteomes" id="UP000238982">
    <property type="component" value="Unassembled WGS sequence"/>
</dbReference>
<evidence type="ECO:0000313" key="1">
    <source>
        <dbReference type="EMBL" id="PRF63899.1"/>
    </source>
</evidence>
<dbReference type="EMBL" id="PVGH01000034">
    <property type="protein sequence ID" value="PRF63899.1"/>
    <property type="molecule type" value="Genomic_DNA"/>
</dbReference>
<organism evidence="1 2">
    <name type="scientific">Burkholderia multivorans</name>
    <dbReference type="NCBI Taxonomy" id="87883"/>
    <lineage>
        <taxon>Bacteria</taxon>
        <taxon>Pseudomonadati</taxon>
        <taxon>Pseudomonadota</taxon>
        <taxon>Betaproteobacteria</taxon>
        <taxon>Burkholderiales</taxon>
        <taxon>Burkholderiaceae</taxon>
        <taxon>Burkholderia</taxon>
        <taxon>Burkholderia cepacia complex</taxon>
    </lineage>
</organism>
<gene>
    <name evidence="1" type="ORF">C6Q15_07465</name>
</gene>
<dbReference type="AlphaFoldDB" id="A0A2S9MX14"/>
<sequence>MVRDLRNVITSLFRFKKAKVAPTDALDQFWRTLSGPGQVIGFLMQYAERDLAHIRTIAEMMHADQHGILLRYEDICAGKLSPEAAERLDAAEPGIAERLTAAFTQQYNQSNPTFSGNRSDWHSIWNPDLDRFFTESGLSEINQALGYV</sequence>
<evidence type="ECO:0000313" key="2">
    <source>
        <dbReference type="Proteomes" id="UP000238982"/>
    </source>
</evidence>